<accession>A0A0F9PUN3</accession>
<protein>
    <submittedName>
        <fullName evidence="1">Uncharacterized protein</fullName>
    </submittedName>
</protein>
<reference evidence="1" key="1">
    <citation type="journal article" date="2015" name="Nature">
        <title>Complex archaea that bridge the gap between prokaryotes and eukaryotes.</title>
        <authorList>
            <person name="Spang A."/>
            <person name="Saw J.H."/>
            <person name="Jorgensen S.L."/>
            <person name="Zaremba-Niedzwiedzka K."/>
            <person name="Martijn J."/>
            <person name="Lind A.E."/>
            <person name="van Eijk R."/>
            <person name="Schleper C."/>
            <person name="Guy L."/>
            <person name="Ettema T.J."/>
        </authorList>
    </citation>
    <scope>NUCLEOTIDE SEQUENCE</scope>
</reference>
<name>A0A0F9PUN3_9ZZZZ</name>
<sequence length="102" mass="12007">MPMTEHDKVFEKLRTLVLGEESEQDEWCVMSVAAVRIQRLEAELEQERSALKLNERWNSEYVDLLIDKDELIKKAMELLTLPDRSYDARGLLQQALKKSDER</sequence>
<evidence type="ECO:0000313" key="1">
    <source>
        <dbReference type="EMBL" id="KKN33899.1"/>
    </source>
</evidence>
<proteinExistence type="predicted"/>
<dbReference type="AlphaFoldDB" id="A0A0F9PUN3"/>
<organism evidence="1">
    <name type="scientific">marine sediment metagenome</name>
    <dbReference type="NCBI Taxonomy" id="412755"/>
    <lineage>
        <taxon>unclassified sequences</taxon>
        <taxon>metagenomes</taxon>
        <taxon>ecological metagenomes</taxon>
    </lineage>
</organism>
<gene>
    <name evidence="1" type="ORF">LCGC14_0799220</name>
</gene>
<dbReference type="EMBL" id="LAZR01002143">
    <property type="protein sequence ID" value="KKN33899.1"/>
    <property type="molecule type" value="Genomic_DNA"/>
</dbReference>
<comment type="caution">
    <text evidence="1">The sequence shown here is derived from an EMBL/GenBank/DDBJ whole genome shotgun (WGS) entry which is preliminary data.</text>
</comment>